<accession>A0A0K9EVJ7</accession>
<dbReference type="OrthoDB" id="9805177at2"/>
<evidence type="ECO:0000256" key="5">
    <source>
        <dbReference type="ARBA" id="ARBA00023277"/>
    </source>
</evidence>
<dbReference type="InterPro" id="IPR013785">
    <property type="entry name" value="Aldolase_TIM"/>
</dbReference>
<dbReference type="GO" id="GO:0016829">
    <property type="term" value="F:lyase activity"/>
    <property type="evidence" value="ECO:0007669"/>
    <property type="project" value="UniProtKB-KW"/>
</dbReference>
<reference evidence="8" key="2">
    <citation type="submission" date="2016-10" db="EMBL/GenBank/DDBJ databases">
        <authorList>
            <person name="Varghese N."/>
        </authorList>
    </citation>
    <scope>NUCLEOTIDE SEQUENCE [LARGE SCALE GENOMIC DNA]</scope>
    <source>
        <strain evidence="8">DSM 20639</strain>
    </source>
</reference>
<comment type="subunit">
    <text evidence="3">Homotrimer.</text>
</comment>
<evidence type="ECO:0000313" key="6">
    <source>
        <dbReference type="EMBL" id="MDY5152844.1"/>
    </source>
</evidence>
<gene>
    <name evidence="6" type="ORF">R6G71_02085</name>
    <name evidence="7" type="ORF">SAMN05421878_1215</name>
</gene>
<keyword evidence="4" id="KW-0456">Lyase</keyword>
<protein>
    <submittedName>
        <fullName evidence="7">2-dehydro-3-deoxyphosphogluconate aldolase / (4S)-4-hydroxy-2-oxoglutarate aldolase</fullName>
    </submittedName>
    <submittedName>
        <fullName evidence="6">Bifunctional 4-hydroxy-2-oxoglutarate aldolase/2-dehydro-3-deoxy-phosphogluconate aldolase</fullName>
    </submittedName>
</protein>
<evidence type="ECO:0000256" key="4">
    <source>
        <dbReference type="ARBA" id="ARBA00023239"/>
    </source>
</evidence>
<reference evidence="6" key="3">
    <citation type="submission" date="2023-10" db="EMBL/GenBank/DDBJ databases">
        <title>Whole Genome based description of the genera Actinobaculum and Actinotignum reveals a complex phylogenetic relationship within the species included in the genus Actinotignum.</title>
        <authorList>
            <person name="Jensen C.S."/>
            <person name="Dargis R."/>
            <person name="Kemp M."/>
            <person name="Christensen J.J."/>
        </authorList>
    </citation>
    <scope>NUCLEOTIDE SEQUENCE</scope>
    <source>
        <strain evidence="6">Actinobaculum_suis_CCUG19206T</strain>
    </source>
</reference>
<dbReference type="RefSeq" id="WP_049618935.1">
    <property type="nucleotide sequence ID" value="NZ_FNAU01000021.1"/>
</dbReference>
<sequence>MLIAIIRLRETVVDDAVISAIIDGGITDIEVTLPTPGALEIVERWNSTKSAAIGVGTVRDAKGARLAIDAGARFLVTPTIDEGVLDAADASNVPVYCGAFSPTEIEAAYRHPAVAGVKVFPAQALGGPSYIKAIKDPLPDIPLFPTGGVNAGNAAEYRRLGCAGLGIGGSIVSEALVAEGNLAEITRRAAEIKEVWDSGIAPVC</sequence>
<dbReference type="Proteomes" id="UP001273799">
    <property type="component" value="Unassembled WGS sequence"/>
</dbReference>
<dbReference type="PATRIC" id="fig|1657.3.peg.80"/>
<dbReference type="Proteomes" id="UP000182744">
    <property type="component" value="Unassembled WGS sequence"/>
</dbReference>
<proteinExistence type="inferred from homology"/>
<dbReference type="CDD" id="cd00452">
    <property type="entry name" value="KDPG_aldolase"/>
    <property type="match status" value="1"/>
</dbReference>
<dbReference type="InterPro" id="IPR000887">
    <property type="entry name" value="Aldlse_KDPG_KHG"/>
</dbReference>
<name>A0A0K9EVJ7_9ACTO</name>
<comment type="similarity">
    <text evidence="2">Belongs to the KHG/KDPG aldolase family.</text>
</comment>
<evidence type="ECO:0000256" key="2">
    <source>
        <dbReference type="ARBA" id="ARBA00006906"/>
    </source>
</evidence>
<dbReference type="PANTHER" id="PTHR30246:SF1">
    <property type="entry name" value="2-DEHYDRO-3-DEOXY-6-PHOSPHOGALACTONATE ALDOLASE-RELATED"/>
    <property type="match status" value="1"/>
</dbReference>
<dbReference type="PANTHER" id="PTHR30246">
    <property type="entry name" value="2-KETO-3-DEOXY-6-PHOSPHOGLUCONATE ALDOLASE"/>
    <property type="match status" value="1"/>
</dbReference>
<dbReference type="EMBL" id="JAWNFU010000001">
    <property type="protein sequence ID" value="MDY5152844.1"/>
    <property type="molecule type" value="Genomic_DNA"/>
</dbReference>
<dbReference type="Gene3D" id="3.20.20.70">
    <property type="entry name" value="Aldolase class I"/>
    <property type="match status" value="1"/>
</dbReference>
<evidence type="ECO:0000256" key="3">
    <source>
        <dbReference type="ARBA" id="ARBA00011233"/>
    </source>
</evidence>
<comment type="pathway">
    <text evidence="1">Carbohydrate acid metabolism.</text>
</comment>
<reference evidence="7" key="1">
    <citation type="submission" date="2016-10" db="EMBL/GenBank/DDBJ databases">
        <authorList>
            <person name="Varghese N."/>
            <person name="Submissions S."/>
        </authorList>
    </citation>
    <scope>NUCLEOTIDE SEQUENCE</scope>
    <source>
        <strain evidence="7">DSM 20639</strain>
    </source>
</reference>
<organism evidence="7 8">
    <name type="scientific">Actinobaculum suis</name>
    <dbReference type="NCBI Taxonomy" id="1657"/>
    <lineage>
        <taxon>Bacteria</taxon>
        <taxon>Bacillati</taxon>
        <taxon>Actinomycetota</taxon>
        <taxon>Actinomycetes</taxon>
        <taxon>Actinomycetales</taxon>
        <taxon>Actinomycetaceae</taxon>
        <taxon>Actinobaculum</taxon>
    </lineage>
</organism>
<dbReference type="AlphaFoldDB" id="A0A0K9EVJ7"/>
<dbReference type="Pfam" id="PF01081">
    <property type="entry name" value="Aldolase"/>
    <property type="match status" value="1"/>
</dbReference>
<dbReference type="EMBL" id="FNAU01000021">
    <property type="protein sequence ID" value="SDE65728.1"/>
    <property type="molecule type" value="Genomic_DNA"/>
</dbReference>
<keyword evidence="8" id="KW-1185">Reference proteome</keyword>
<evidence type="ECO:0000313" key="7">
    <source>
        <dbReference type="EMBL" id="SDE65728.1"/>
    </source>
</evidence>
<evidence type="ECO:0000313" key="8">
    <source>
        <dbReference type="Proteomes" id="UP000182744"/>
    </source>
</evidence>
<keyword evidence="5" id="KW-0119">Carbohydrate metabolism</keyword>
<dbReference type="SUPFAM" id="SSF51569">
    <property type="entry name" value="Aldolase"/>
    <property type="match status" value="1"/>
</dbReference>
<evidence type="ECO:0000256" key="1">
    <source>
        <dbReference type="ARBA" id="ARBA00004761"/>
    </source>
</evidence>